<dbReference type="InterPro" id="IPR000008">
    <property type="entry name" value="C2_dom"/>
</dbReference>
<dbReference type="GO" id="GO:0019992">
    <property type="term" value="F:diacylglycerol binding"/>
    <property type="evidence" value="ECO:0007669"/>
    <property type="project" value="InterPro"/>
</dbReference>
<dbReference type="PANTHER" id="PTHR10480:SF2">
    <property type="entry name" value="PROTEIN UNC-13 HOMOLOG C"/>
    <property type="match status" value="1"/>
</dbReference>
<dbReference type="Gene3D" id="3.30.70.1820">
    <property type="entry name" value="L1 transposable element, RRM domain"/>
    <property type="match status" value="1"/>
</dbReference>
<dbReference type="GO" id="GO:0016081">
    <property type="term" value="P:synaptic vesicle docking"/>
    <property type="evidence" value="ECO:0007669"/>
    <property type="project" value="TreeGrafter"/>
</dbReference>
<dbReference type="Gene3D" id="2.60.40.150">
    <property type="entry name" value="C2 domain"/>
    <property type="match status" value="2"/>
</dbReference>
<dbReference type="PROSITE" id="PS51259">
    <property type="entry name" value="MHD2"/>
    <property type="match status" value="1"/>
</dbReference>
<gene>
    <name evidence="27" type="ORF">N301_08207</name>
</gene>
<dbReference type="InterPro" id="IPR002219">
    <property type="entry name" value="PKC_DAG/PE"/>
</dbReference>
<evidence type="ECO:0000256" key="6">
    <source>
        <dbReference type="ARBA" id="ARBA00022553"/>
    </source>
</evidence>
<dbReference type="Pfam" id="PF00130">
    <property type="entry name" value="C1_1"/>
    <property type="match status" value="1"/>
</dbReference>
<dbReference type="GO" id="GO:0005509">
    <property type="term" value="F:calcium ion binding"/>
    <property type="evidence" value="ECO:0007669"/>
    <property type="project" value="InterPro"/>
</dbReference>
<evidence type="ECO:0000256" key="3">
    <source>
        <dbReference type="ARBA" id="ARBA00022475"/>
    </source>
</evidence>
<name>A0A0A0AHC5_CHAVO</name>
<dbReference type="SMART" id="SM00109">
    <property type="entry name" value="C1"/>
    <property type="match status" value="1"/>
</dbReference>
<evidence type="ECO:0000259" key="25">
    <source>
        <dbReference type="PROSITE" id="PS51258"/>
    </source>
</evidence>
<reference evidence="28" key="1">
    <citation type="journal article" date="2014" name="Science">
        <title>Comparative genomics reveals insights into avian genome evolution and adaptation.</title>
        <authorList>
            <consortium name="Avian Genome Consortium"/>
            <person name="Zhang G."/>
            <person name="Li C."/>
            <person name="Li Q."/>
            <person name="Li B."/>
            <person name="Larkin D.M."/>
            <person name="Lee C."/>
            <person name="Storz J.F."/>
            <person name="Antunes A."/>
            <person name="Greenwold M.J."/>
            <person name="Meredith R.W."/>
            <person name="Odeen A."/>
            <person name="Cui J."/>
            <person name="Zhou Q."/>
            <person name="Xu L."/>
            <person name="Pan H."/>
            <person name="Wang Z."/>
            <person name="Jin L."/>
            <person name="Zhang P."/>
            <person name="Hu H."/>
            <person name="Yang W."/>
            <person name="Hu J."/>
            <person name="Xiao J."/>
            <person name="Yang Z."/>
            <person name="Liu Y."/>
            <person name="Xie Q."/>
            <person name="Yu H."/>
            <person name="Lian J."/>
            <person name="Wen P."/>
            <person name="Zhang F."/>
            <person name="Li H."/>
            <person name="Zeng Y."/>
            <person name="Xiong Z."/>
            <person name="Liu S."/>
            <person name="Zhou L."/>
            <person name="Huang Z."/>
            <person name="An N."/>
            <person name="Wang J."/>
            <person name="Zheng Q."/>
            <person name="Xiong Y."/>
            <person name="Wang G."/>
            <person name="Wang B."/>
            <person name="Wang J."/>
            <person name="Fan Y."/>
            <person name="da Fonseca R.R."/>
            <person name="Alfaro-Nunez A."/>
            <person name="Schubert M."/>
            <person name="Orlando L."/>
            <person name="Mourier T."/>
            <person name="Howard J.T."/>
            <person name="Ganapathy G."/>
            <person name="Pfenning A."/>
            <person name="Whitney O."/>
            <person name="Rivas M.V."/>
            <person name="Hara E."/>
            <person name="Smith J."/>
            <person name="Farre M."/>
            <person name="Narayan J."/>
            <person name="Slavov G."/>
            <person name="Romanov M.N."/>
            <person name="Borges R."/>
            <person name="Machado J.P."/>
            <person name="Khan I."/>
            <person name="Springer M.S."/>
            <person name="Gatesy J."/>
            <person name="Hoffmann F.G."/>
            <person name="Opazo J.C."/>
            <person name="Hastad O."/>
            <person name="Sawyer R.H."/>
            <person name="Kim H."/>
            <person name="Kim K.W."/>
            <person name="Kim H.J."/>
            <person name="Cho S."/>
            <person name="Li N."/>
            <person name="Huang Y."/>
            <person name="Bruford M.W."/>
            <person name="Zhan X."/>
            <person name="Dixon A."/>
            <person name="Bertelsen M.F."/>
            <person name="Derryberry E."/>
            <person name="Warren W."/>
            <person name="Wilson R.K."/>
            <person name="Li S."/>
            <person name="Ray D.A."/>
            <person name="Green R.E."/>
            <person name="O'Brien S.J."/>
            <person name="Griffin D."/>
            <person name="Johnson W.E."/>
            <person name="Haussler D."/>
            <person name="Ryder O.A."/>
            <person name="Willerslev E."/>
            <person name="Graves G.R."/>
            <person name="Alstrom P."/>
            <person name="Fjeldsa J."/>
            <person name="Mindell D.P."/>
            <person name="Edwards S.V."/>
            <person name="Braun E.L."/>
            <person name="Rahbek C."/>
            <person name="Burt D.W."/>
            <person name="Houde P."/>
            <person name="Zhang Y."/>
            <person name="Yang H."/>
            <person name="Wang J."/>
            <person name="Jarvis E.D."/>
            <person name="Gilbert M.T."/>
            <person name="Wang J."/>
        </authorList>
    </citation>
    <scope>NUCLEOTIDE SEQUENCE [LARGE SCALE GENOMIC DNA]</scope>
</reference>
<dbReference type="SUPFAM" id="SSF49562">
    <property type="entry name" value="C2 domain (Calcium/lipid-binding domain, CaLB)"/>
    <property type="match status" value="2"/>
</dbReference>
<dbReference type="GO" id="GO:0035249">
    <property type="term" value="P:synaptic transmission, glutamatergic"/>
    <property type="evidence" value="ECO:0007669"/>
    <property type="project" value="TreeGrafter"/>
</dbReference>
<evidence type="ECO:0000256" key="2">
    <source>
        <dbReference type="ARBA" id="ARBA00005823"/>
    </source>
</evidence>
<dbReference type="FunFam" id="2.60.40.150:FF:000014">
    <property type="entry name" value="protein unc-13 homolog B"/>
    <property type="match status" value="1"/>
</dbReference>
<dbReference type="Proteomes" id="UP000053858">
    <property type="component" value="Unassembled WGS sequence"/>
</dbReference>
<evidence type="ECO:0000313" key="27">
    <source>
        <dbReference type="EMBL" id="KGL93894.1"/>
    </source>
</evidence>
<dbReference type="SUPFAM" id="SSF57889">
    <property type="entry name" value="Cysteine-rich domain"/>
    <property type="match status" value="1"/>
</dbReference>
<feature type="compositionally biased region" description="Low complexity" evidence="22">
    <location>
        <begin position="156"/>
        <end position="166"/>
    </location>
</feature>
<feature type="region of interest" description="Disordered" evidence="22">
    <location>
        <begin position="26"/>
        <end position="54"/>
    </location>
</feature>
<dbReference type="FunFam" id="1.20.58.1100:FF:000001">
    <property type="entry name" value="Protein unc-13 homolog B"/>
    <property type="match status" value="1"/>
</dbReference>
<evidence type="ECO:0000256" key="16">
    <source>
        <dbReference type="ARBA" id="ARBA00053265"/>
    </source>
</evidence>
<evidence type="ECO:0000256" key="4">
    <source>
        <dbReference type="ARBA" id="ARBA00022483"/>
    </source>
</evidence>
<comment type="function">
    <text evidence="16">May play a role in vesicle maturation during exocytosis as a target of the diacylglycerol second messenger pathway. May be involved in the regulation of synaptic transmission at parallel fiber - Purkinje cell synapses.</text>
</comment>
<dbReference type="InterPro" id="IPR035892">
    <property type="entry name" value="C2_domain_sf"/>
</dbReference>
<evidence type="ECO:0000256" key="8">
    <source>
        <dbReference type="ARBA" id="ARBA00022737"/>
    </source>
</evidence>
<sequence length="2160" mass="246100">MVSALLKSLISSYIYKICKGMFTKKSGNSTKRKESCQSKKEQDLTQIGQTKNPKFSNTLKSTVKKIAKCPSARNLSTEEEESNREFSLSPTFSYRVAIANGLQKHIFVTNSNDEDIAQDLSSNDSSYSESLSEVKSNSKKNEYLSHTMPVRRNRKSLSSLAPSDGSSDGERTLHTLKLGALRKLRKWKKSQECVSSDSELSTWKKTWGLRSKSLDRTGRHQKSNTLEPGFSSTGCISQTHDVMEMIFKELQGISQIETELSELRGHVNALKQSIDEISSSVEVVQNEIEQLRTGFVQSRRETRDIHDYIKQIGHPGNKASLRFLNVPEERLEKTESIVYKILIDKMGFSEAQNTIKIEFAQRLGQQRDCPNAKPRPILVYFESSQQRDLILKKSYKLKGTGIGISTDIFSHDIKDKKERGLPSSQTYESMDMKILTVETKTKMHDWESPDSDKDLESDINKNSYAKISKSALQIKTSTTKGSIESANTKDFNRTADSSTFSNRRNYDNQSPELDNMEKQSKAYYSDMTPLWHLQNDFATPKLSRSESDFSKLCQSYSEDFSENQYFSRTNGSSLLSSSDRELWQRRQDDSTNWYGSSQEQTFIQDMQQYPEQNEVENTETVDSGVSNGIVCASGDRSHYSDSQLSLHDDLSPWKDWNQLGQGAGLGLDSSTQEVFVESQSQWTGQYDDYQETHSISPYQNQNRLPMMYRSQSELPSDDSEETAPKSWHSRLSIDLSDKTFSFPKFGSTLQRAKSALEVVWNKSTQSLSGYEDSGSSFMGRFRTLSQSTANESSTTLDSDVYAEPYCYKAEYEEDLIEPPGENETDYVEVMEQVLAKLENRTNSSETSEQVQEYELVQLSYETPYAMLPEEQYDTQFDSVVSEEILEVESDTAADTEVREDENQNVPEMLTETPKKKRIRPSFKEAALKAYKKQMNDLEEKILAGDSGSVDEKARIVSGSSLDTSKLYAVQAFSGAGRGLYGIDSMPDLRRKKSLPIVRDVTLAARKSGISMAMLIRTSINNDEMKIHVFKKTLQALIYPISSTTPHNFEVWTATTPTYCYECEGLLWGIARQGMRCTECGVKCHEKCQDLLNADCLQRAAEKSSKHGAEDKTQNIISAMKERMKIREKNRPEVFEVIQEMFNISKEDFVQYTKAAKQSVLDGTSKWSAKITITVLCAQGLQAKDKTGSSDPYVTVQVGKTKRRTKTIFGNLNPVWDEKFYFECHNSTDRIKVRVWDEDDDIKSRVKQHFKKESDDFLGQTIIEVRTLSGEMDVWYNLEKRTDKSAVSGAIRLKINVEIKGEEKVAPYHVQYTCLHENLFHYLTEVKSNGVVKIPEVRGDEAWKVYFDDAAQEIVDEFAMRYGIEYIYQAMTHFSCLSSKYMCPGVPAVMSTLLANINAFYAHTTAATNVSASDRFAATNFGREKFIKLLDQLHNSLRIDLSKYRDNFPASNSERLQDLKSTVDLLTSITFFRMKVLELQSPPRASTVVKDCVRACLDSTYKYIFDNCYDLYSQLVDQGKKQEVPKEEQGPTTKNLDFWAQLITLMVTIIDEDKTAYTPVLNQFPQELNMGKISAEIMWTLFAQDMKYALEEHEKQRLCKSTDYMNLHFKVKWFYNEYVRELSAFKDAVAEYSLWFEPFVIQWLDENEDVSMEFLHGALERDKKDGFQQTSDHALFSCSVVDVFTQLNQSFEIIRKLECPNPEALSHLMRRFAKTINKVLLQYAVIISNYFSSYCDKENVPCILMNNIQQLRVQLEKMFESMGGKELDPEASVVLKELQVKLSNVLDELSVTYATSFQFIIEDCVRQMSNELNQMRGNGNAAANKNSAAIDAEIVLRPLMDFLDKTLSVSAKICEKTVLKRILKELWKLVLNKIEKQIVLPPLTDQTGPQMIFSAAKDLGQLSKLKDHVIREEARSLTLRQCAIMEVALATIKQYFHAGGSGLKKNFLEKSPDLQSLRYALSLYTQTTDALIKKFIDTQTSQSQTTNNSVGEISVQVDVATHPGTGEHKVTVKVVAINNLNWQTTAMFRPFVEVCILGPNLSDKKRKHGTKTKSNTWSPKYNETFQFILSNEDKPRAYELHLSVKDYCFAREDRIIGMTVIQLQNIAEKGSCASWYPLLRNISVDETGLTILRILSQRTNDEVAKEFVRLKSETRSAEEMA</sequence>
<feature type="domain" description="MHD2" evidence="26">
    <location>
        <begin position="1832"/>
        <end position="1974"/>
    </location>
</feature>
<keyword evidence="3" id="KW-1003">Cell membrane</keyword>
<feature type="compositionally biased region" description="Basic and acidic residues" evidence="22">
    <location>
        <begin position="31"/>
        <end position="43"/>
    </location>
</feature>
<comment type="similarity">
    <text evidence="2">Belongs to the unc-13 family.</text>
</comment>
<dbReference type="FunFam" id="3.30.60.20:FF:000001">
    <property type="entry name" value="Protein unc-13 homolog B"/>
    <property type="match status" value="1"/>
</dbReference>
<evidence type="ECO:0000259" key="26">
    <source>
        <dbReference type="PROSITE" id="PS51259"/>
    </source>
</evidence>
<dbReference type="GO" id="GO:0099525">
    <property type="term" value="P:presynaptic dense core vesicle exocytosis"/>
    <property type="evidence" value="ECO:0007669"/>
    <property type="project" value="TreeGrafter"/>
</dbReference>
<feature type="region of interest" description="Disordered" evidence="22">
    <location>
        <begin position="119"/>
        <end position="172"/>
    </location>
</feature>
<organism evidence="27 28">
    <name type="scientific">Charadrius vociferus</name>
    <name type="common">Killdeer</name>
    <name type="synonym">Aegialitis vocifera</name>
    <dbReference type="NCBI Taxonomy" id="50402"/>
    <lineage>
        <taxon>Eukaryota</taxon>
        <taxon>Metazoa</taxon>
        <taxon>Chordata</taxon>
        <taxon>Craniata</taxon>
        <taxon>Vertebrata</taxon>
        <taxon>Euteleostomi</taxon>
        <taxon>Archelosauria</taxon>
        <taxon>Archosauria</taxon>
        <taxon>Dinosauria</taxon>
        <taxon>Saurischia</taxon>
        <taxon>Theropoda</taxon>
        <taxon>Coelurosauria</taxon>
        <taxon>Aves</taxon>
        <taxon>Neognathae</taxon>
        <taxon>Neoaves</taxon>
        <taxon>Charadriiformes</taxon>
        <taxon>Charadriidae</taxon>
        <taxon>Charadrius</taxon>
    </lineage>
</organism>
<dbReference type="GO" id="GO:0031594">
    <property type="term" value="C:neuromuscular junction"/>
    <property type="evidence" value="ECO:0007669"/>
    <property type="project" value="TreeGrafter"/>
</dbReference>
<dbReference type="GO" id="GO:0030672">
    <property type="term" value="C:synaptic vesicle membrane"/>
    <property type="evidence" value="ECO:0007669"/>
    <property type="project" value="TreeGrafter"/>
</dbReference>
<feature type="domain" description="Phorbol-ester/DAG-type" evidence="24">
    <location>
        <begin position="1045"/>
        <end position="1095"/>
    </location>
</feature>
<dbReference type="STRING" id="50402.A0A0A0AHC5"/>
<dbReference type="FunFam" id="1.10.357.50:FF:000001">
    <property type="entry name" value="Protein unc-13 homolog B"/>
    <property type="match status" value="1"/>
</dbReference>
<evidence type="ECO:0000313" key="28">
    <source>
        <dbReference type="Proteomes" id="UP000053858"/>
    </source>
</evidence>
<evidence type="ECO:0000256" key="12">
    <source>
        <dbReference type="ARBA" id="ARBA00023018"/>
    </source>
</evidence>
<dbReference type="CDD" id="cd08395">
    <property type="entry name" value="C2C_Munc13"/>
    <property type="match status" value="1"/>
</dbReference>
<dbReference type="CDD" id="cd20859">
    <property type="entry name" value="C1_Munc13-2-like"/>
    <property type="match status" value="1"/>
</dbReference>
<evidence type="ECO:0000259" key="23">
    <source>
        <dbReference type="PROSITE" id="PS50004"/>
    </source>
</evidence>
<evidence type="ECO:0000256" key="11">
    <source>
        <dbReference type="ARBA" id="ARBA00022837"/>
    </source>
</evidence>
<dbReference type="GO" id="GO:0042734">
    <property type="term" value="C:presynaptic membrane"/>
    <property type="evidence" value="ECO:0007669"/>
    <property type="project" value="UniProtKB-SubCell"/>
</dbReference>
<keyword evidence="9" id="KW-0863">Zinc-finger</keyword>
<evidence type="ECO:0000256" key="14">
    <source>
        <dbReference type="ARBA" id="ARBA00023136"/>
    </source>
</evidence>
<dbReference type="InterPro" id="IPR010439">
    <property type="entry name" value="MUN_dom"/>
</dbReference>
<dbReference type="PROSITE" id="PS50081">
    <property type="entry name" value="ZF_DAG_PE_2"/>
    <property type="match status" value="1"/>
</dbReference>
<evidence type="ECO:0000256" key="15">
    <source>
        <dbReference type="ARBA" id="ARBA00023273"/>
    </source>
</evidence>
<keyword evidence="28" id="KW-1185">Reference proteome</keyword>
<keyword evidence="14" id="KW-0472">Membrane</keyword>
<evidence type="ECO:0000256" key="5">
    <source>
        <dbReference type="ARBA" id="ARBA00022490"/>
    </source>
</evidence>
<evidence type="ECO:0000256" key="19">
    <source>
        <dbReference type="ARBA" id="ARBA00071103"/>
    </source>
</evidence>
<evidence type="ECO:0000256" key="10">
    <source>
        <dbReference type="ARBA" id="ARBA00022833"/>
    </source>
</evidence>
<keyword evidence="8" id="KW-0677">Repeat</keyword>
<evidence type="ECO:0000256" key="21">
    <source>
        <dbReference type="SAM" id="Coils"/>
    </source>
</evidence>
<dbReference type="GO" id="GO:0005543">
    <property type="term" value="F:phospholipid binding"/>
    <property type="evidence" value="ECO:0007669"/>
    <property type="project" value="InterPro"/>
</dbReference>
<dbReference type="Gene3D" id="1.10.357.50">
    <property type="match status" value="1"/>
</dbReference>
<feature type="domain" description="C2" evidence="23">
    <location>
        <begin position="1151"/>
        <end position="1275"/>
    </location>
</feature>
<dbReference type="InterPro" id="IPR046349">
    <property type="entry name" value="C1-like_sf"/>
</dbReference>
<dbReference type="SMART" id="SM00239">
    <property type="entry name" value="C2"/>
    <property type="match status" value="2"/>
</dbReference>
<accession>A0A0A0AHC5</accession>
<evidence type="ECO:0000256" key="13">
    <source>
        <dbReference type="ARBA" id="ARBA00023054"/>
    </source>
</evidence>
<evidence type="ECO:0000256" key="9">
    <source>
        <dbReference type="ARBA" id="ARBA00022771"/>
    </source>
</evidence>
<dbReference type="GO" id="GO:0005516">
    <property type="term" value="F:calmodulin binding"/>
    <property type="evidence" value="ECO:0007669"/>
    <property type="project" value="TreeGrafter"/>
</dbReference>
<feature type="compositionally biased region" description="Polar residues" evidence="22">
    <location>
        <begin position="44"/>
        <end position="54"/>
    </location>
</feature>
<keyword evidence="6" id="KW-0597">Phosphoprotein</keyword>
<evidence type="ECO:0000256" key="20">
    <source>
        <dbReference type="ARBA" id="ARBA00082943"/>
    </source>
</evidence>
<dbReference type="PRINTS" id="PR00360">
    <property type="entry name" value="C2DOMAIN"/>
</dbReference>
<evidence type="ECO:0000256" key="17">
    <source>
        <dbReference type="ARBA" id="ARBA00060476"/>
    </source>
</evidence>
<keyword evidence="13 21" id="KW-0175">Coiled coil</keyword>
<dbReference type="FunFam" id="3.30.70.1820:FF:000003">
    <property type="entry name" value="Protein unc-13 homolog C"/>
    <property type="match status" value="1"/>
</dbReference>
<keyword evidence="5" id="KW-0963">Cytoplasm</keyword>
<keyword evidence="10" id="KW-0862">Zinc</keyword>
<keyword evidence="7" id="KW-0479">Metal-binding</keyword>
<dbReference type="EMBL" id="KL871931">
    <property type="protein sequence ID" value="KGL93894.1"/>
    <property type="molecule type" value="Genomic_DNA"/>
</dbReference>
<dbReference type="GO" id="GO:0008270">
    <property type="term" value="F:zinc ion binding"/>
    <property type="evidence" value="ECO:0007669"/>
    <property type="project" value="UniProtKB-KW"/>
</dbReference>
<dbReference type="Gene3D" id="1.20.58.1100">
    <property type="match status" value="1"/>
</dbReference>
<feature type="compositionally biased region" description="Low complexity" evidence="22">
    <location>
        <begin position="119"/>
        <end position="135"/>
    </location>
</feature>
<evidence type="ECO:0000259" key="24">
    <source>
        <dbReference type="PROSITE" id="PS50081"/>
    </source>
</evidence>
<evidence type="ECO:0000256" key="18">
    <source>
        <dbReference type="ARBA" id="ARBA00064773"/>
    </source>
</evidence>
<protein>
    <recommendedName>
        <fullName evidence="19">Protein unc-13 homolog C</fullName>
    </recommendedName>
    <alternativeName>
        <fullName evidence="20">Munc13-3</fullName>
    </alternativeName>
</protein>
<dbReference type="Gene3D" id="3.30.60.20">
    <property type="match status" value="1"/>
</dbReference>
<dbReference type="InterPro" id="IPR014772">
    <property type="entry name" value="Munc13_dom-2"/>
</dbReference>
<dbReference type="GO" id="GO:0098831">
    <property type="term" value="C:presynaptic active zone cytoplasmic component"/>
    <property type="evidence" value="ECO:0007669"/>
    <property type="project" value="TreeGrafter"/>
</dbReference>
<dbReference type="CDD" id="cd04027">
    <property type="entry name" value="C2B_Munc13"/>
    <property type="match status" value="1"/>
</dbReference>
<dbReference type="GO" id="GO:0016082">
    <property type="term" value="P:synaptic vesicle priming"/>
    <property type="evidence" value="ECO:0007669"/>
    <property type="project" value="TreeGrafter"/>
</dbReference>
<dbReference type="Pfam" id="PF06292">
    <property type="entry name" value="MUN"/>
    <property type="match status" value="1"/>
</dbReference>
<dbReference type="InterPro" id="IPR037302">
    <property type="entry name" value="Unc-13_C2B"/>
</dbReference>
<dbReference type="PROSITE" id="PS51258">
    <property type="entry name" value="MHD1"/>
    <property type="match status" value="1"/>
</dbReference>
<dbReference type="SMART" id="SM01145">
    <property type="entry name" value="DUF1041"/>
    <property type="match status" value="1"/>
</dbReference>
<dbReference type="PROSITE" id="PS50004">
    <property type="entry name" value="C2"/>
    <property type="match status" value="2"/>
</dbReference>
<dbReference type="GO" id="GO:0017075">
    <property type="term" value="F:syntaxin-1 binding"/>
    <property type="evidence" value="ECO:0007669"/>
    <property type="project" value="TreeGrafter"/>
</dbReference>
<dbReference type="InterPro" id="IPR027080">
    <property type="entry name" value="Unc-13"/>
</dbReference>
<keyword evidence="11" id="KW-0106">Calcium</keyword>
<dbReference type="PROSITE" id="PS00479">
    <property type="entry name" value="ZF_DAG_PE_1"/>
    <property type="match status" value="1"/>
</dbReference>
<evidence type="ECO:0000256" key="7">
    <source>
        <dbReference type="ARBA" id="ARBA00022723"/>
    </source>
</evidence>
<feature type="domain" description="MHD1" evidence="25">
    <location>
        <begin position="1583"/>
        <end position="1726"/>
    </location>
</feature>
<dbReference type="FunFam" id="2.60.40.150:FF:000002">
    <property type="entry name" value="Protein unc-13 homolog B"/>
    <property type="match status" value="1"/>
</dbReference>
<evidence type="ECO:0000256" key="1">
    <source>
        <dbReference type="ARBA" id="ARBA00004496"/>
    </source>
</evidence>
<dbReference type="GO" id="GO:0043195">
    <property type="term" value="C:terminal bouton"/>
    <property type="evidence" value="ECO:0007669"/>
    <property type="project" value="TreeGrafter"/>
</dbReference>
<dbReference type="Pfam" id="PF00168">
    <property type="entry name" value="C2"/>
    <property type="match status" value="2"/>
</dbReference>
<keyword evidence="15" id="KW-0966">Cell projection</keyword>
<evidence type="ECO:0000256" key="22">
    <source>
        <dbReference type="SAM" id="MobiDB-lite"/>
    </source>
</evidence>
<comment type="subunit">
    <text evidence="18">Interacts with STX1A and/or STX1B1, VAMP2 and SNAP25.</text>
</comment>
<keyword evidence="12" id="KW-0770">Synapse</keyword>
<dbReference type="InterPro" id="IPR014770">
    <property type="entry name" value="Munc13_1"/>
</dbReference>
<dbReference type="PANTHER" id="PTHR10480">
    <property type="entry name" value="PROTEIN UNC-13 HOMOLOG"/>
    <property type="match status" value="1"/>
</dbReference>
<feature type="coiled-coil region" evidence="21">
    <location>
        <begin position="253"/>
        <end position="287"/>
    </location>
</feature>
<keyword evidence="4" id="KW-0268">Exocytosis</keyword>
<proteinExistence type="inferred from homology"/>
<feature type="domain" description="C2" evidence="23">
    <location>
        <begin position="1988"/>
        <end position="2115"/>
    </location>
</feature>
<dbReference type="GO" id="GO:0061789">
    <property type="term" value="P:dense core granule priming"/>
    <property type="evidence" value="ECO:0007669"/>
    <property type="project" value="TreeGrafter"/>
</dbReference>
<comment type="subcellular location">
    <subcellularLocation>
        <location evidence="1">Cytoplasm</location>
    </subcellularLocation>
    <subcellularLocation>
        <location evidence="17">Presynaptic cell membrane</location>
        <topology evidence="17">Peripheral membrane protein</topology>
    </subcellularLocation>
</comment>